<keyword evidence="3" id="KW-1185">Reference proteome</keyword>
<name>A0A7J6IHX9_COLFN</name>
<dbReference type="Proteomes" id="UP000011096">
    <property type="component" value="Unassembled WGS sequence"/>
</dbReference>
<dbReference type="GeneID" id="43606496"/>
<gene>
    <name evidence="2" type="ORF">CGGC5_v015347</name>
</gene>
<reference evidence="2 3" key="2">
    <citation type="submission" date="2020-04" db="EMBL/GenBank/DDBJ databases">
        <title>Genome sequencing and assembly of multiple isolates from the Colletotrichum gloeosporioides species complex.</title>
        <authorList>
            <person name="Gan P."/>
            <person name="Shirasu K."/>
        </authorList>
    </citation>
    <scope>NUCLEOTIDE SEQUENCE [LARGE SCALE GENOMIC DNA]</scope>
    <source>
        <strain evidence="2 3">Nara gc5</strain>
    </source>
</reference>
<feature type="region of interest" description="Disordered" evidence="1">
    <location>
        <begin position="146"/>
        <end position="191"/>
    </location>
</feature>
<dbReference type="InParanoid" id="A0A7J6IHX9"/>
<dbReference type="AlphaFoldDB" id="A0A7J6IHX9"/>
<proteinExistence type="predicted"/>
<dbReference type="EMBL" id="ANPB02000009">
    <property type="protein sequence ID" value="KAF4476238.1"/>
    <property type="molecule type" value="Genomic_DNA"/>
</dbReference>
<feature type="compositionally biased region" description="Acidic residues" evidence="1">
    <location>
        <begin position="158"/>
        <end position="175"/>
    </location>
</feature>
<reference evidence="2 3" key="1">
    <citation type="submission" date="2012-08" db="EMBL/GenBank/DDBJ databases">
        <authorList>
            <person name="Gan P.H.P."/>
            <person name="Ikeda K."/>
            <person name="Irieda H."/>
            <person name="Narusaka M."/>
            <person name="O'Connell R.J."/>
            <person name="Narusaka Y."/>
            <person name="Takano Y."/>
            <person name="Kubo Y."/>
            <person name="Shirasu K."/>
        </authorList>
    </citation>
    <scope>NUCLEOTIDE SEQUENCE [LARGE SCALE GENOMIC DNA]</scope>
    <source>
        <strain evidence="2 3">Nara gc5</strain>
    </source>
</reference>
<evidence type="ECO:0000256" key="1">
    <source>
        <dbReference type="SAM" id="MobiDB-lite"/>
    </source>
</evidence>
<protein>
    <submittedName>
        <fullName evidence="2">Uncharacterized protein</fullName>
    </submittedName>
</protein>
<accession>A0A7J6IHX9</accession>
<comment type="caution">
    <text evidence="2">The sequence shown here is derived from an EMBL/GenBank/DDBJ whole genome shotgun (WGS) entry which is preliminary data.</text>
</comment>
<feature type="region of interest" description="Disordered" evidence="1">
    <location>
        <begin position="85"/>
        <end position="108"/>
    </location>
</feature>
<organism evidence="2 3">
    <name type="scientific">Colletotrichum fructicola (strain Nara gc5)</name>
    <name type="common">Anthracnose fungus</name>
    <name type="synonym">Colletotrichum gloeosporioides (strain Nara gc5)</name>
    <dbReference type="NCBI Taxonomy" id="1213859"/>
    <lineage>
        <taxon>Eukaryota</taxon>
        <taxon>Fungi</taxon>
        <taxon>Dikarya</taxon>
        <taxon>Ascomycota</taxon>
        <taxon>Pezizomycotina</taxon>
        <taxon>Sordariomycetes</taxon>
        <taxon>Hypocreomycetidae</taxon>
        <taxon>Glomerellales</taxon>
        <taxon>Glomerellaceae</taxon>
        <taxon>Colletotrichum</taxon>
        <taxon>Colletotrichum gloeosporioides species complex</taxon>
    </lineage>
</organism>
<dbReference type="RefSeq" id="XP_031880894.2">
    <property type="nucleotide sequence ID" value="XM_032022301.2"/>
</dbReference>
<dbReference type="OrthoDB" id="4849225at2759"/>
<sequence length="191" mass="20841">MDPQACPPRSALLAALRNDGTTEELRGIGYDVDLQGNWLADSLIFTADRLEGNLDNLPQAPRQILERHAAAYTSVVPTRPAHVLVGPVPRSSGQTRLSGAGTWGKPDPDQWVLPRGGTEAWKRMHGMASSPTPTPTPVPLMTMPFADSSAIASPGVYQDDDDDDEDEDEDADGEYEADHDWYATSDDYELY</sequence>
<evidence type="ECO:0000313" key="2">
    <source>
        <dbReference type="EMBL" id="KAF4476238.1"/>
    </source>
</evidence>
<evidence type="ECO:0000313" key="3">
    <source>
        <dbReference type="Proteomes" id="UP000011096"/>
    </source>
</evidence>